<organism evidence="3 4">
    <name type="scientific">Candidatus Burkholderia verschuerenii</name>
    <dbReference type="NCBI Taxonomy" id="242163"/>
    <lineage>
        <taxon>Bacteria</taxon>
        <taxon>Pseudomonadati</taxon>
        <taxon>Pseudomonadota</taxon>
        <taxon>Betaproteobacteria</taxon>
        <taxon>Burkholderiales</taxon>
        <taxon>Burkholderiaceae</taxon>
        <taxon>Burkholderia</taxon>
    </lineage>
</organism>
<proteinExistence type="predicted"/>
<dbReference type="OrthoDB" id="9813719at2"/>
<feature type="domain" description="KfrB" evidence="2">
    <location>
        <begin position="213"/>
        <end position="268"/>
    </location>
</feature>
<dbReference type="EMBL" id="LFJJ01000055">
    <property type="protein sequence ID" value="KND60574.1"/>
    <property type="molecule type" value="Genomic_DNA"/>
</dbReference>
<reference evidence="4" key="1">
    <citation type="submission" date="2015-06" db="EMBL/GenBank/DDBJ databases">
        <title>Comparative genomics of Burkholderia leaf nodule symbionts.</title>
        <authorList>
            <person name="Carlier A."/>
            <person name="Eberl L."/>
            <person name="Pinto-Carbo M."/>
        </authorList>
    </citation>
    <scope>NUCLEOTIDE SEQUENCE [LARGE SCALE GENOMIC DNA]</scope>
    <source>
        <strain evidence="4">UZHbot4</strain>
    </source>
</reference>
<dbReference type="PATRIC" id="fig|242163.4.peg.5713"/>
<dbReference type="InterPro" id="IPR040782">
    <property type="entry name" value="KfrB"/>
</dbReference>
<dbReference type="Proteomes" id="UP000036959">
    <property type="component" value="Unassembled WGS sequence"/>
</dbReference>
<name>A0A0L0MF57_9BURK</name>
<dbReference type="AlphaFoldDB" id="A0A0L0MF57"/>
<feature type="region of interest" description="Disordered" evidence="1">
    <location>
        <begin position="270"/>
        <end position="293"/>
    </location>
</feature>
<protein>
    <recommendedName>
        <fullName evidence="2">KfrB domain-containing protein</fullName>
    </recommendedName>
</protein>
<evidence type="ECO:0000313" key="3">
    <source>
        <dbReference type="EMBL" id="KND60574.1"/>
    </source>
</evidence>
<evidence type="ECO:0000256" key="1">
    <source>
        <dbReference type="SAM" id="MobiDB-lite"/>
    </source>
</evidence>
<evidence type="ECO:0000313" key="4">
    <source>
        <dbReference type="Proteomes" id="UP000036959"/>
    </source>
</evidence>
<accession>A0A0L0MF57</accession>
<comment type="caution">
    <text evidence="3">The sequence shown here is derived from an EMBL/GenBank/DDBJ whole genome shotgun (WGS) entry which is preliminary data.</text>
</comment>
<keyword evidence="4" id="KW-1185">Reference proteome</keyword>
<feature type="compositionally biased region" description="Basic and acidic residues" evidence="1">
    <location>
        <begin position="283"/>
        <end position="293"/>
    </location>
</feature>
<evidence type="ECO:0000259" key="2">
    <source>
        <dbReference type="Pfam" id="PF18790"/>
    </source>
</evidence>
<gene>
    <name evidence="3" type="ORF">BVER_05649</name>
</gene>
<dbReference type="Pfam" id="PF18790">
    <property type="entry name" value="KfrB"/>
    <property type="match status" value="1"/>
</dbReference>
<dbReference type="RefSeq" id="WP_157056032.1">
    <property type="nucleotide sequence ID" value="NZ_LFJJ01000055.1"/>
</dbReference>
<sequence length="293" mass="32589">MATAREIEDMTVAARTHQVHGRIPDGEWQRFTQAAEGAFDGQLRARGNDRLLDHDQLAAMGLARQMAVADRSRENPFEHEQLRRAFNSERTYEATREATYGNVVQAGIDGLALPAEIRHERALLEAYRDGLAERENNLQTQQRGEPDQAGNNAELSIEARQLANPGAGDPVMQMGMKIPAGRQAQARDVAEQLAHSEDVHGKPQIERAEPGRSYEGRVVDVTENRVFQNVGDRVIEHDRQALTGRGMSGELAGREVKIDYPHGRVGLVKEAGQAREMGQQEKALQKDYGGRER</sequence>